<proteinExistence type="predicted"/>
<reference evidence="2 3" key="1">
    <citation type="submission" date="2024-01" db="EMBL/GenBank/DDBJ databases">
        <authorList>
            <person name="Waweru B."/>
        </authorList>
    </citation>
    <scope>NUCLEOTIDE SEQUENCE [LARGE SCALE GENOMIC DNA]</scope>
</reference>
<organism evidence="2 3">
    <name type="scientific">Dovyalis caffra</name>
    <dbReference type="NCBI Taxonomy" id="77055"/>
    <lineage>
        <taxon>Eukaryota</taxon>
        <taxon>Viridiplantae</taxon>
        <taxon>Streptophyta</taxon>
        <taxon>Embryophyta</taxon>
        <taxon>Tracheophyta</taxon>
        <taxon>Spermatophyta</taxon>
        <taxon>Magnoliopsida</taxon>
        <taxon>eudicotyledons</taxon>
        <taxon>Gunneridae</taxon>
        <taxon>Pentapetalae</taxon>
        <taxon>rosids</taxon>
        <taxon>fabids</taxon>
        <taxon>Malpighiales</taxon>
        <taxon>Salicaceae</taxon>
        <taxon>Flacourtieae</taxon>
        <taxon>Dovyalis</taxon>
    </lineage>
</organism>
<gene>
    <name evidence="2" type="ORF">DCAF_LOCUS23672</name>
</gene>
<feature type="compositionally biased region" description="Basic and acidic residues" evidence="1">
    <location>
        <begin position="1"/>
        <end position="13"/>
    </location>
</feature>
<evidence type="ECO:0000313" key="3">
    <source>
        <dbReference type="Proteomes" id="UP001314170"/>
    </source>
</evidence>
<evidence type="ECO:0000256" key="1">
    <source>
        <dbReference type="SAM" id="MobiDB-lite"/>
    </source>
</evidence>
<accession>A0AAV1SJU8</accession>
<dbReference type="AlphaFoldDB" id="A0AAV1SJU8"/>
<name>A0AAV1SJU8_9ROSI</name>
<sequence>EMEAKKESRSYKPDKKRRQCRRGSWQEVKDELNSLSKFLDEMIHREEARSALKETEL</sequence>
<evidence type="ECO:0000313" key="2">
    <source>
        <dbReference type="EMBL" id="CAK7351075.1"/>
    </source>
</evidence>
<keyword evidence="3" id="KW-1185">Reference proteome</keyword>
<protein>
    <submittedName>
        <fullName evidence="2">Uncharacterized protein</fullName>
    </submittedName>
</protein>
<comment type="caution">
    <text evidence="2">The sequence shown here is derived from an EMBL/GenBank/DDBJ whole genome shotgun (WGS) entry which is preliminary data.</text>
</comment>
<dbReference type="EMBL" id="CAWUPB010001184">
    <property type="protein sequence ID" value="CAK7351075.1"/>
    <property type="molecule type" value="Genomic_DNA"/>
</dbReference>
<feature type="non-terminal residue" evidence="2">
    <location>
        <position position="1"/>
    </location>
</feature>
<dbReference type="Proteomes" id="UP001314170">
    <property type="component" value="Unassembled WGS sequence"/>
</dbReference>
<feature type="region of interest" description="Disordered" evidence="1">
    <location>
        <begin position="1"/>
        <end position="23"/>
    </location>
</feature>